<organism evidence="1 2">
    <name type="scientific">Ehrlichia minasensis</name>
    <dbReference type="NCBI Taxonomy" id="1242993"/>
    <lineage>
        <taxon>Bacteria</taxon>
        <taxon>Pseudomonadati</taxon>
        <taxon>Pseudomonadota</taxon>
        <taxon>Alphaproteobacteria</taxon>
        <taxon>Rickettsiales</taxon>
        <taxon>Anaplasmataceae</taxon>
        <taxon>Ehrlichia</taxon>
    </lineage>
</organism>
<dbReference type="AlphaFoldDB" id="A0A4Q6I6V1"/>
<gene>
    <name evidence="1" type="ORF">DRF75_01015</name>
</gene>
<keyword evidence="2" id="KW-1185">Reference proteome</keyword>
<reference evidence="1 2" key="1">
    <citation type="submission" date="2018-06" db="EMBL/GenBank/DDBJ databases">
        <title>Complete Genome Sequence of Ehrlichia minasensis Isolated From Cattle.</title>
        <authorList>
            <person name="Aguiar D.M."/>
            <person name="Araujo J.P.A.Jr."/>
            <person name="Nakazato L."/>
            <person name="Bard E."/>
            <person name="Cabezas-Cruz A."/>
        </authorList>
    </citation>
    <scope>NUCLEOTIDE SEQUENCE [LARGE SCALE GENOMIC DNA]</scope>
    <source>
        <strain evidence="1 2">B11</strain>
    </source>
</reference>
<accession>A0A4Q6I6V1</accession>
<evidence type="ECO:0000313" key="2">
    <source>
        <dbReference type="Proteomes" id="UP000293377"/>
    </source>
</evidence>
<comment type="caution">
    <text evidence="1">The sequence shown here is derived from an EMBL/GenBank/DDBJ whole genome shotgun (WGS) entry which is preliminary data.</text>
</comment>
<sequence>MMLVNNSSTSVLTRSFLLKKIEESRHNIENILDTTLSIIDIKDYCICITESFENHFILLVKGENIKVVDDNGFCAAALLHTKDMYKFLQCNPPCVTTSYRKKMNLVIHNCAINSINDDDLYLNLIDLQNNAYFYDKQSKKLYFLDENKIPYFIDDHVMVGENSNASKKKTFCYDNLGNLCFSDTYIVLSLLDNKYNTYYYNNNGLVLRDNMHNIYSDNESLYYDTCDISFMTWSELLSNAMKFIAFKNYSSNSIKNYFAVYDNITFDLFDSSVIKDDFSFDMSCTCEVKSFSRSLDGVYVDVENVTNPSSVLKNYTIIYNDQCSNTL</sequence>
<dbReference type="Proteomes" id="UP000293377">
    <property type="component" value="Unassembled WGS sequence"/>
</dbReference>
<dbReference type="EMBL" id="QOHL01000002">
    <property type="protein sequence ID" value="RZB13050.1"/>
    <property type="molecule type" value="Genomic_DNA"/>
</dbReference>
<protein>
    <submittedName>
        <fullName evidence="1">Uncharacterized protein</fullName>
    </submittedName>
</protein>
<name>A0A4Q6I6V1_9RICK</name>
<evidence type="ECO:0000313" key="1">
    <source>
        <dbReference type="EMBL" id="RZB13050.1"/>
    </source>
</evidence>
<proteinExistence type="predicted"/>